<dbReference type="Pfam" id="PF00201">
    <property type="entry name" value="UDPGT"/>
    <property type="match status" value="1"/>
</dbReference>
<dbReference type="InterPro" id="IPR035595">
    <property type="entry name" value="UDP_glycos_trans_CS"/>
</dbReference>
<dbReference type="SUPFAM" id="SSF53756">
    <property type="entry name" value="UDP-Glycosyltransferase/glycogen phosphorylase"/>
    <property type="match status" value="1"/>
</dbReference>
<keyword evidence="2 3" id="KW-0808">Transferase</keyword>
<dbReference type="EMBL" id="GCHU01004091">
    <property type="protein sequence ID" value="JAG89069.1"/>
    <property type="molecule type" value="Transcribed_RNA"/>
</dbReference>
<dbReference type="GO" id="GO:0035251">
    <property type="term" value="F:UDP-glucosyltransferase activity"/>
    <property type="evidence" value="ECO:0007669"/>
    <property type="project" value="TreeGrafter"/>
</dbReference>
<protein>
    <recommendedName>
        <fullName evidence="4">Glycosyltransferase</fullName>
        <ecNumber evidence="4">2.4.1.-</ecNumber>
    </recommendedName>
</protein>
<dbReference type="InterPro" id="IPR002213">
    <property type="entry name" value="UDP_glucos_trans"/>
</dbReference>
<dbReference type="PROSITE" id="PS00375">
    <property type="entry name" value="UDPGT"/>
    <property type="match status" value="1"/>
</dbReference>
<dbReference type="PANTHER" id="PTHR48047">
    <property type="entry name" value="GLYCOSYLTRANSFERASE"/>
    <property type="match status" value="1"/>
</dbReference>
<dbReference type="Gene3D" id="3.40.50.2000">
    <property type="entry name" value="Glycogen Phosphorylase B"/>
    <property type="match status" value="2"/>
</dbReference>
<evidence type="ECO:0000256" key="2">
    <source>
        <dbReference type="ARBA" id="ARBA00022679"/>
    </source>
</evidence>
<dbReference type="CDD" id="cd03784">
    <property type="entry name" value="GT1_Gtf-like"/>
    <property type="match status" value="1"/>
</dbReference>
<evidence type="ECO:0000313" key="5">
    <source>
        <dbReference type="EMBL" id="JAG89069.1"/>
    </source>
</evidence>
<sequence length="470" mass="51464">MKEGVEDSRVDALAFPLLAQGHIIPFMELCQLLSSKNLRVVLLTSPLNAKRLRTTNTASSTGVQVMDIAVPRMPGLPEGAESTDHLPPPLSKLLLGAMEQMDSSLRQLLARLRPSCIIADFSPLCLAAIAEELEIPLLYYATMGAYSLSIVHSLINILPLPAADDDDPLFVLPGLPKPVTLRDSDLLPPYRGAGKTEFPHGFLSTVFDRLRHCSGLVINTFNEMEAEFVDHIQETFGIPVWTICPPICPPRSPNPNPSGYDGVISWLDSRNAGSVLYVNFGSEIALSAEQTKELAAGLEASGHYYLWAVKKPVDVREEDDLFLPPGFRERTAGRGLVMAGWAPQKAILRHPSTGGFLSHCGWNSVLESLSEGVPILAWPFQHDQPFVKKLLVEELQVAEESGNNGMYVVKSGEVERAVRVIMEGETSAEMRRRACELKADARRAVSEGGSSFTSLEKLSVFVRNLLNVQS</sequence>
<reference evidence="5" key="1">
    <citation type="submission" date="2015-02" db="EMBL/GenBank/DDBJ databases">
        <title>A transcriptome of Wollemia nobilis - a relic of Gondwana.</title>
        <authorList>
            <person name="Chia J.Y."/>
            <person name="Leong Y.S."/>
            <person name="Abdul Karim S."/>
            <person name="Wan Azmi N."/>
            <person name="Hercus R."/>
            <person name="Croft L."/>
        </authorList>
    </citation>
    <scope>NUCLEOTIDE SEQUENCE</scope>
    <source>
        <strain evidence="5">MaeBrown</strain>
        <tissue evidence="5">Leaf</tissue>
    </source>
</reference>
<dbReference type="EC" id="2.4.1.-" evidence="4"/>
<comment type="similarity">
    <text evidence="1 3">Belongs to the UDP-glycosyltransferase family.</text>
</comment>
<name>A0A0C9RYE3_9CONI</name>
<organism evidence="5">
    <name type="scientific">Wollemia nobilis</name>
    <dbReference type="NCBI Taxonomy" id="56998"/>
    <lineage>
        <taxon>Eukaryota</taxon>
        <taxon>Viridiplantae</taxon>
        <taxon>Streptophyta</taxon>
        <taxon>Embryophyta</taxon>
        <taxon>Tracheophyta</taxon>
        <taxon>Spermatophyta</taxon>
        <taxon>Pinopsida</taxon>
        <taxon>Pinidae</taxon>
        <taxon>Conifers II</taxon>
        <taxon>Araucariales</taxon>
        <taxon>Araucariaceae</taxon>
        <taxon>Wollemia</taxon>
    </lineage>
</organism>
<keyword evidence="3" id="KW-0328">Glycosyltransferase</keyword>
<evidence type="ECO:0000256" key="4">
    <source>
        <dbReference type="RuleBase" id="RU362057"/>
    </source>
</evidence>
<proteinExistence type="inferred from homology"/>
<accession>A0A0C9RYE3</accession>
<dbReference type="FunFam" id="3.40.50.2000:FF:000060">
    <property type="entry name" value="Glycosyltransferase"/>
    <property type="match status" value="1"/>
</dbReference>
<evidence type="ECO:0000256" key="3">
    <source>
        <dbReference type="RuleBase" id="RU003718"/>
    </source>
</evidence>
<evidence type="ECO:0000256" key="1">
    <source>
        <dbReference type="ARBA" id="ARBA00009995"/>
    </source>
</evidence>
<dbReference type="AlphaFoldDB" id="A0A0C9RYE3"/>
<dbReference type="PANTHER" id="PTHR48047:SF107">
    <property type="entry name" value="UDP-GLYCOSYLTRANSFERASE 92A1-LIKE"/>
    <property type="match status" value="1"/>
</dbReference>